<keyword evidence="2" id="KW-1185">Reference proteome</keyword>
<dbReference type="EC" id="2.4.-.-" evidence="1"/>
<sequence>MRMTSIVIPTRNGLELLVPCVEAIRAYTSTPYEIIVVDNGSTDGTLDYCVREKLAFVSYPDNAGFPAACNAGLKIAMGDALLLLNNDVVVTHRWLDNMLDCLDASPDIGAAGPCSNYVSGRQQDAAPYNTMEEFHAWSSLRNTPDLSRRIPLERLVGFCLLFKREVMERIGYLDERFSPGHYEDDDYCYRIRLAGFRLMMAGDTFVHHHGSASFRKQDNAALISLIETNYRKFMDKWGIDPRQYI</sequence>
<keyword evidence="1" id="KW-0328">Glycosyltransferase</keyword>
<dbReference type="EMBL" id="JBJURJ010000015">
    <property type="protein sequence ID" value="MFM9330869.1"/>
    <property type="molecule type" value="Genomic_DNA"/>
</dbReference>
<gene>
    <name evidence="1" type="ORF">ACI1P1_21495</name>
</gene>
<evidence type="ECO:0000313" key="1">
    <source>
        <dbReference type="EMBL" id="MFM9330869.1"/>
    </source>
</evidence>
<reference evidence="1" key="1">
    <citation type="submission" date="2024-12" db="EMBL/GenBank/DDBJ databases">
        <authorList>
            <person name="Wu N."/>
        </authorList>
    </citation>
    <scope>NUCLEOTIDE SEQUENCE</scope>
    <source>
        <strain evidence="1">P15</strain>
    </source>
</reference>
<protein>
    <submittedName>
        <fullName evidence="1">Glycosyltransferase family 2 protein</fullName>
        <ecNumber evidence="1">2.4.-.-</ecNumber>
    </submittedName>
</protein>
<proteinExistence type="predicted"/>
<evidence type="ECO:0000313" key="2">
    <source>
        <dbReference type="Proteomes" id="UP001631969"/>
    </source>
</evidence>
<keyword evidence="1" id="KW-0808">Transferase</keyword>
<organism evidence="1 2">
    <name type="scientific">Paenibacillus mesotrionivorans</name>
    <dbReference type="NCBI Taxonomy" id="3160968"/>
    <lineage>
        <taxon>Bacteria</taxon>
        <taxon>Bacillati</taxon>
        <taxon>Bacillota</taxon>
        <taxon>Bacilli</taxon>
        <taxon>Bacillales</taxon>
        <taxon>Paenibacillaceae</taxon>
        <taxon>Paenibacillus</taxon>
    </lineage>
</organism>
<name>A0ACC7P5K9_9BACL</name>
<comment type="caution">
    <text evidence="1">The sequence shown here is derived from an EMBL/GenBank/DDBJ whole genome shotgun (WGS) entry which is preliminary data.</text>
</comment>
<dbReference type="Proteomes" id="UP001631969">
    <property type="component" value="Unassembled WGS sequence"/>
</dbReference>
<accession>A0ACC7P5K9</accession>